<gene>
    <name evidence="1" type="ORF">H7965_17455</name>
</gene>
<keyword evidence="2" id="KW-1185">Reference proteome</keyword>
<name>A0A9X0R2B8_9PROT</name>
<reference evidence="1" key="1">
    <citation type="submission" date="2020-08" db="EMBL/GenBank/DDBJ databases">
        <authorList>
            <person name="Hu Y."/>
            <person name="Nguyen S.V."/>
            <person name="Li F."/>
            <person name="Fanning S."/>
        </authorList>
    </citation>
    <scope>NUCLEOTIDE SEQUENCE</scope>
    <source>
        <strain evidence="1">SYSU D8009</strain>
    </source>
</reference>
<dbReference type="Proteomes" id="UP000600101">
    <property type="component" value="Unassembled WGS sequence"/>
</dbReference>
<comment type="caution">
    <text evidence="1">The sequence shown here is derived from an EMBL/GenBank/DDBJ whole genome shotgun (WGS) entry which is preliminary data.</text>
</comment>
<organism evidence="1 2">
    <name type="scientific">Siccirubricoccus deserti</name>
    <dbReference type="NCBI Taxonomy" id="2013562"/>
    <lineage>
        <taxon>Bacteria</taxon>
        <taxon>Pseudomonadati</taxon>
        <taxon>Pseudomonadota</taxon>
        <taxon>Alphaproteobacteria</taxon>
        <taxon>Acetobacterales</taxon>
        <taxon>Roseomonadaceae</taxon>
        <taxon>Siccirubricoccus</taxon>
    </lineage>
</organism>
<proteinExistence type="predicted"/>
<evidence type="ECO:0008006" key="3">
    <source>
        <dbReference type="Google" id="ProtNLM"/>
    </source>
</evidence>
<sequence>MTGNALLLGFQPYQAARRAMVPTARRAPAGGFTVPDFDAPPPPDTEAAAAAAAAALAAAAAEAARLEEARATSHAAGEAAGLAAAAASLAARETAALEAIAAALAGQDAALAAAAEASATALAGLLLQALDSALPAAAARLAPECVAPFAAALAPLLAEATAVTLHVATGFGAATAERIADPRLTIVEDAALPPGDARAAWRGGGATLSLAARRRAVAAMLAAFDLHATHQEP</sequence>
<evidence type="ECO:0000313" key="2">
    <source>
        <dbReference type="Proteomes" id="UP000600101"/>
    </source>
</evidence>
<dbReference type="RefSeq" id="WP_186771871.1">
    <property type="nucleotide sequence ID" value="NZ_JACOMF010000023.1"/>
</dbReference>
<dbReference type="EMBL" id="JACOMF010000023">
    <property type="protein sequence ID" value="MBC4017103.1"/>
    <property type="molecule type" value="Genomic_DNA"/>
</dbReference>
<dbReference type="AlphaFoldDB" id="A0A9X0R2B8"/>
<accession>A0A9X0R2B8</accession>
<protein>
    <recommendedName>
        <fullName evidence="3">Flagellar assembly protein FliH/Type III secretion system HrpE domain-containing protein</fullName>
    </recommendedName>
</protein>
<evidence type="ECO:0000313" key="1">
    <source>
        <dbReference type="EMBL" id="MBC4017103.1"/>
    </source>
</evidence>